<dbReference type="AlphaFoldDB" id="A0A454A2F6"/>
<dbReference type="InterPro" id="IPR029000">
    <property type="entry name" value="Cyclophilin-like_dom_sf"/>
</dbReference>
<evidence type="ECO:0000313" key="5">
    <source>
        <dbReference type="EMBL" id="ABG68750.1"/>
    </source>
</evidence>
<proteinExistence type="predicted"/>
<dbReference type="KEGG" id="ecp:ECP_0724"/>
<dbReference type="EMBL" id="CP000247">
    <property type="protein sequence ID" value="ABG68750.1"/>
    <property type="molecule type" value="Genomic_DNA"/>
</dbReference>
<evidence type="ECO:0000256" key="3">
    <source>
        <dbReference type="ARBA" id="ARBA00022840"/>
    </source>
</evidence>
<dbReference type="NCBIfam" id="TIGR00370">
    <property type="entry name" value="5-oxoprolinase subunit PxpB"/>
    <property type="match status" value="1"/>
</dbReference>
<evidence type="ECO:0000313" key="6">
    <source>
        <dbReference type="Proteomes" id="UP000009182"/>
    </source>
</evidence>
<dbReference type="GO" id="GO:0005524">
    <property type="term" value="F:ATP binding"/>
    <property type="evidence" value="ECO:0007669"/>
    <property type="project" value="UniProtKB-KW"/>
</dbReference>
<dbReference type="PANTHER" id="PTHR34698">
    <property type="entry name" value="5-OXOPROLINASE SUBUNIT B"/>
    <property type="match status" value="1"/>
</dbReference>
<dbReference type="PANTHER" id="PTHR34698:SF2">
    <property type="entry name" value="5-OXOPROLINASE SUBUNIT B"/>
    <property type="match status" value="1"/>
</dbReference>
<evidence type="ECO:0000256" key="1">
    <source>
        <dbReference type="ARBA" id="ARBA00022741"/>
    </source>
</evidence>
<dbReference type="InterPro" id="IPR003833">
    <property type="entry name" value="CT_C_D"/>
</dbReference>
<protein>
    <recommendedName>
        <fullName evidence="4">Carboxyltransferase domain-containing protein</fullName>
    </recommendedName>
</protein>
<keyword evidence="1" id="KW-0547">Nucleotide-binding</keyword>
<gene>
    <name evidence="5" type="ordered locus">ECP_0724</name>
</gene>
<dbReference type="SUPFAM" id="SSF50891">
    <property type="entry name" value="Cyclophilin-like"/>
    <property type="match status" value="1"/>
</dbReference>
<dbReference type="SUPFAM" id="SSF160467">
    <property type="entry name" value="PH0987 N-terminal domain-like"/>
    <property type="match status" value="1"/>
</dbReference>
<sequence length="261" mass="29665">MQRARCYLIGETAVVLELEPPVTLASQKRIWRLAQRLVNMPNVVEAIPGMNNITVILRNPESLALDAIERLQRWWEESEALEPESRFIEIPVVYGGAAGPDLAVVAAHCGLSEKQVVELHSSVEYVVWFLGFQPGFPYRASRISGVCRNNYTRHGALNRACTFQQVLSGSAGRRPVFIRWQRRVAGSWLVIPHSACLIRSVTNPSYYVRETACALYPRRREYAEDYSCGHVHHRAGWRPSRLSSVWYQPLWRTGYACAAHC</sequence>
<reference evidence="5 6" key="1">
    <citation type="journal article" date="2006" name="Mol. Microbiol.">
        <title>Role of pathogenicity island-associated integrases in the genome plasticity of uropathogenic Escherichia coli strain 536.</title>
        <authorList>
            <person name="Hochhut B."/>
            <person name="Wilde C."/>
            <person name="Balling G."/>
            <person name="Middendorf B."/>
            <person name="Dobrindt U."/>
            <person name="Brzuszkiewicz E."/>
            <person name="Gottschalk G."/>
            <person name="Carniel E."/>
            <person name="Hacker J."/>
        </authorList>
    </citation>
    <scope>NUCLEOTIDE SEQUENCE [LARGE SCALE GENOMIC DNA]</scope>
    <source>
        <strain evidence="6">536 / UPEC</strain>
    </source>
</reference>
<evidence type="ECO:0000256" key="2">
    <source>
        <dbReference type="ARBA" id="ARBA00022801"/>
    </source>
</evidence>
<organism evidence="5 6">
    <name type="scientific">Escherichia coli O6:K15:H31 (strain 536 / UPEC)</name>
    <dbReference type="NCBI Taxonomy" id="362663"/>
    <lineage>
        <taxon>Bacteria</taxon>
        <taxon>Pseudomonadati</taxon>
        <taxon>Pseudomonadota</taxon>
        <taxon>Gammaproteobacteria</taxon>
        <taxon>Enterobacterales</taxon>
        <taxon>Enterobacteriaceae</taxon>
        <taxon>Escherichia</taxon>
    </lineage>
</organism>
<dbReference type="GO" id="GO:0016787">
    <property type="term" value="F:hydrolase activity"/>
    <property type="evidence" value="ECO:0007669"/>
    <property type="project" value="UniProtKB-KW"/>
</dbReference>
<name>A0A454A2F6_ECOL5</name>
<dbReference type="Pfam" id="PF02682">
    <property type="entry name" value="CT_C_D"/>
    <property type="match status" value="1"/>
</dbReference>
<dbReference type="Gene3D" id="2.40.100.10">
    <property type="entry name" value="Cyclophilin-like"/>
    <property type="match status" value="1"/>
</dbReference>
<accession>A0A454A2F6</accession>
<feature type="domain" description="Carboxyltransferase" evidence="4">
    <location>
        <begin position="4"/>
        <end position="190"/>
    </location>
</feature>
<keyword evidence="2" id="KW-0378">Hydrolase</keyword>
<keyword evidence="3" id="KW-0067">ATP-binding</keyword>
<evidence type="ECO:0000259" key="4">
    <source>
        <dbReference type="SMART" id="SM00796"/>
    </source>
</evidence>
<dbReference type="Proteomes" id="UP000009182">
    <property type="component" value="Chromosome"/>
</dbReference>
<dbReference type="SMART" id="SM00796">
    <property type="entry name" value="AHS1"/>
    <property type="match status" value="1"/>
</dbReference>
<dbReference type="InterPro" id="IPR010016">
    <property type="entry name" value="PxpB"/>
</dbReference>